<reference evidence="1" key="1">
    <citation type="submission" date="2021-06" db="EMBL/GenBank/DDBJ databases">
        <authorList>
            <person name="Kallberg Y."/>
            <person name="Tangrot J."/>
            <person name="Rosling A."/>
        </authorList>
    </citation>
    <scope>NUCLEOTIDE SEQUENCE</scope>
    <source>
        <strain evidence="1">AZ414A</strain>
    </source>
</reference>
<keyword evidence="2" id="KW-1185">Reference proteome</keyword>
<proteinExistence type="predicted"/>
<sequence length="77" mass="8299">MDKLCRRKLWTNYYEGGQTLKAAKDSTVSKTTGKYEDDCIVIGICVVCCNSLCIGVGFEFGAAVIIVDDISAPVTIS</sequence>
<gene>
    <name evidence="1" type="ORF">DEBURN_LOCUS931</name>
</gene>
<dbReference type="EMBL" id="CAJVPK010000034">
    <property type="protein sequence ID" value="CAG8435862.1"/>
    <property type="molecule type" value="Genomic_DNA"/>
</dbReference>
<evidence type="ECO:0000313" key="2">
    <source>
        <dbReference type="Proteomes" id="UP000789706"/>
    </source>
</evidence>
<dbReference type="Proteomes" id="UP000789706">
    <property type="component" value="Unassembled WGS sequence"/>
</dbReference>
<dbReference type="AlphaFoldDB" id="A0A9N8V342"/>
<accession>A0A9N8V342</accession>
<protein>
    <submittedName>
        <fullName evidence="1">6884_t:CDS:1</fullName>
    </submittedName>
</protein>
<organism evidence="1 2">
    <name type="scientific">Diversispora eburnea</name>
    <dbReference type="NCBI Taxonomy" id="1213867"/>
    <lineage>
        <taxon>Eukaryota</taxon>
        <taxon>Fungi</taxon>
        <taxon>Fungi incertae sedis</taxon>
        <taxon>Mucoromycota</taxon>
        <taxon>Glomeromycotina</taxon>
        <taxon>Glomeromycetes</taxon>
        <taxon>Diversisporales</taxon>
        <taxon>Diversisporaceae</taxon>
        <taxon>Diversispora</taxon>
    </lineage>
</organism>
<evidence type="ECO:0000313" key="1">
    <source>
        <dbReference type="EMBL" id="CAG8435862.1"/>
    </source>
</evidence>
<comment type="caution">
    <text evidence="1">The sequence shown here is derived from an EMBL/GenBank/DDBJ whole genome shotgun (WGS) entry which is preliminary data.</text>
</comment>
<name>A0A9N8V342_9GLOM</name>